<dbReference type="PATRIC" id="fig|1353534.3.peg.3955"/>
<evidence type="ECO:0000256" key="8">
    <source>
        <dbReference type="RuleBase" id="RU004190"/>
    </source>
</evidence>
<dbReference type="Pfam" id="PF00483">
    <property type="entry name" value="NTP_transferase"/>
    <property type="match status" value="1"/>
</dbReference>
<evidence type="ECO:0000256" key="6">
    <source>
        <dbReference type="ARBA" id="ARBA00023134"/>
    </source>
</evidence>
<dbReference type="InterPro" id="IPR029044">
    <property type="entry name" value="Nucleotide-diphossugar_trans"/>
</dbReference>
<dbReference type="InterPro" id="IPR051161">
    <property type="entry name" value="Mannose-6P_isomerase_type2"/>
</dbReference>
<dbReference type="FunFam" id="2.60.120.10:FF:000032">
    <property type="entry name" value="Mannose-1-phosphate guanylyltransferase/mannose-6-phosphate isomerase"/>
    <property type="match status" value="1"/>
</dbReference>
<evidence type="ECO:0000259" key="9">
    <source>
        <dbReference type="Pfam" id="PF00483"/>
    </source>
</evidence>
<dbReference type="FunFam" id="3.90.550.10:FF:000046">
    <property type="entry name" value="Mannose-1-phosphate guanylyltransferase (GDP)"/>
    <property type="match status" value="1"/>
</dbReference>
<dbReference type="PANTHER" id="PTHR46390">
    <property type="entry name" value="MANNOSE-1-PHOSPHATE GUANYLYLTRANSFERASE"/>
    <property type="match status" value="1"/>
</dbReference>
<dbReference type="SUPFAM" id="SSF51182">
    <property type="entry name" value="RmlC-like cupins"/>
    <property type="match status" value="1"/>
</dbReference>
<dbReference type="InterPro" id="IPR005835">
    <property type="entry name" value="NTP_transferase_dom"/>
</dbReference>
<sequence>MRVIILAGGSGTRLWPLSRDRYPKQFIKLQVDKPSLFQETFKRSLLLADVNDIYVVTNEKYKFLVMGSVEELGYGYNESNIIVEPEAKNTLPAIYAGVYEIAKKGNDTVVVFPSDHMIAKGEEFANIIKNSVPLTTDSIITFGIKPDNPNTGYGYIAPGNKKLNGYEVKEFKEKPEAEIAATYVDEGYYWNAGIFMFNTDIFINEVKRYAPNIYNAFEISSTIEEAFNKIDEKISIDYGIMEKSKNVAVAPVDIGWNDLGSFDSFYEVFDKDENNNISDKDNILIDSKDNYIYSEKGKLVTAVGVNDLIVVDNRDALLICKKDQSQKVKKVVQSLKERNDSRVEYHVQDYRPWGSYKVLEEEKNSFKIKRIKVSQGKKLSYQMHYHRSEHWIVVKGMAKMTIDDVEKLVPAGESIFIKPGQKHRLENPGKIPLEIIEVQMGNYLEEDDIVRFEDDYGRK</sequence>
<dbReference type="EMBL" id="LROS01000077">
    <property type="protein sequence ID" value="OBR89906.1"/>
    <property type="molecule type" value="Genomic_DNA"/>
</dbReference>
<keyword evidence="6" id="KW-0342">GTP-binding</keyword>
<proteinExistence type="inferred from homology"/>
<name>A0A1A6AIM5_9CLOT</name>
<dbReference type="GO" id="GO:0009298">
    <property type="term" value="P:GDP-mannose biosynthetic process"/>
    <property type="evidence" value="ECO:0007669"/>
    <property type="project" value="TreeGrafter"/>
</dbReference>
<evidence type="ECO:0000256" key="4">
    <source>
        <dbReference type="ARBA" id="ARBA00022695"/>
    </source>
</evidence>
<feature type="domain" description="Mannose-6-phosphate isomerase type II C-terminal" evidence="10">
    <location>
        <begin position="339"/>
        <end position="454"/>
    </location>
</feature>
<dbReference type="InterPro" id="IPR054566">
    <property type="entry name" value="ManC/GMP-like_b-helix"/>
</dbReference>
<dbReference type="Pfam" id="PF22640">
    <property type="entry name" value="ManC_GMP_beta-helix"/>
    <property type="match status" value="1"/>
</dbReference>
<dbReference type="InterPro" id="IPR006375">
    <property type="entry name" value="Man1P_GuaTrfase/Man6P_Isoase"/>
</dbReference>
<evidence type="ECO:0000256" key="2">
    <source>
        <dbReference type="ARBA" id="ARBA00012387"/>
    </source>
</evidence>
<reference evidence="12 13" key="1">
    <citation type="journal article" date="2012" name="Front. Microbiol.">
        <title>Draft Genome Sequence of the Virulent Strain 01-B526 of the Fish Pathogen Aeromonas salmonicida.</title>
        <authorList>
            <person name="Charette S.J."/>
            <person name="Brochu F."/>
            <person name="Boyle B."/>
            <person name="Filion G."/>
            <person name="Tanaka K.H."/>
            <person name="Derome N."/>
        </authorList>
    </citation>
    <scope>NUCLEOTIDE SEQUENCE [LARGE SCALE GENOMIC DNA]</scope>
    <source>
        <strain evidence="12 13">P11</strain>
    </source>
</reference>
<evidence type="ECO:0000256" key="3">
    <source>
        <dbReference type="ARBA" id="ARBA00022679"/>
    </source>
</evidence>
<dbReference type="Gene3D" id="3.90.550.10">
    <property type="entry name" value="Spore Coat Polysaccharide Biosynthesis Protein SpsA, Chain A"/>
    <property type="match status" value="1"/>
</dbReference>
<accession>A0A1A6AIM5</accession>
<dbReference type="EC" id="2.7.7.13" evidence="2"/>
<keyword evidence="13" id="KW-1185">Reference proteome</keyword>
<dbReference type="InterPro" id="IPR001538">
    <property type="entry name" value="Man6P_isomerase-2_C"/>
</dbReference>
<dbReference type="Gene3D" id="2.60.120.10">
    <property type="entry name" value="Jelly Rolls"/>
    <property type="match status" value="1"/>
</dbReference>
<dbReference type="GO" id="GO:0004475">
    <property type="term" value="F:mannose-1-phosphate guanylyltransferase (GTP) activity"/>
    <property type="evidence" value="ECO:0007669"/>
    <property type="project" value="UniProtKB-EC"/>
</dbReference>
<dbReference type="Pfam" id="PF01050">
    <property type="entry name" value="MannoseP_isomer"/>
    <property type="match status" value="1"/>
</dbReference>
<evidence type="ECO:0000256" key="1">
    <source>
        <dbReference type="ARBA" id="ARBA00006115"/>
    </source>
</evidence>
<dbReference type="SUPFAM" id="SSF53448">
    <property type="entry name" value="Nucleotide-diphospho-sugar transferases"/>
    <property type="match status" value="1"/>
</dbReference>
<dbReference type="InterPro" id="IPR011051">
    <property type="entry name" value="RmlC_Cupin_sf"/>
</dbReference>
<comment type="similarity">
    <text evidence="1 8">Belongs to the mannose-6-phosphate isomerase type 2 family.</text>
</comment>
<comment type="catalytic activity">
    <reaction evidence="7">
        <text>alpha-D-mannose 1-phosphate + GTP + H(+) = GDP-alpha-D-mannose + diphosphate</text>
        <dbReference type="Rhea" id="RHEA:15229"/>
        <dbReference type="ChEBI" id="CHEBI:15378"/>
        <dbReference type="ChEBI" id="CHEBI:33019"/>
        <dbReference type="ChEBI" id="CHEBI:37565"/>
        <dbReference type="ChEBI" id="CHEBI:57527"/>
        <dbReference type="ChEBI" id="CHEBI:58409"/>
        <dbReference type="EC" id="2.7.7.13"/>
    </reaction>
</comment>
<dbReference type="RefSeq" id="WP_065079889.1">
    <property type="nucleotide sequence ID" value="NZ_LROS01000077.1"/>
</dbReference>
<feature type="domain" description="MannoseP isomerase/GMP-like beta-helix" evidence="11">
    <location>
        <begin position="281"/>
        <end position="335"/>
    </location>
</feature>
<comment type="caution">
    <text evidence="12">The sequence shown here is derived from an EMBL/GenBank/DDBJ whole genome shotgun (WGS) entry which is preliminary data.</text>
</comment>
<organism evidence="12 13">
    <name type="scientific">Clostridium ragsdalei P11</name>
    <dbReference type="NCBI Taxonomy" id="1353534"/>
    <lineage>
        <taxon>Bacteria</taxon>
        <taxon>Bacillati</taxon>
        <taxon>Bacillota</taxon>
        <taxon>Clostridia</taxon>
        <taxon>Eubacteriales</taxon>
        <taxon>Clostridiaceae</taxon>
        <taxon>Clostridium</taxon>
    </lineage>
</organism>
<gene>
    <name evidence="12" type="primary">manC1_2</name>
    <name evidence="12" type="ORF">CLRAG_38830</name>
</gene>
<dbReference type="InterPro" id="IPR014710">
    <property type="entry name" value="RmlC-like_jellyroll"/>
</dbReference>
<dbReference type="NCBIfam" id="TIGR01479">
    <property type="entry name" value="GMP_PMI"/>
    <property type="match status" value="1"/>
</dbReference>
<evidence type="ECO:0000256" key="5">
    <source>
        <dbReference type="ARBA" id="ARBA00022741"/>
    </source>
</evidence>
<dbReference type="GO" id="GO:0000271">
    <property type="term" value="P:polysaccharide biosynthetic process"/>
    <property type="evidence" value="ECO:0007669"/>
    <property type="project" value="InterPro"/>
</dbReference>
<evidence type="ECO:0000256" key="7">
    <source>
        <dbReference type="ARBA" id="ARBA00047343"/>
    </source>
</evidence>
<feature type="domain" description="Nucleotidyl transferase" evidence="9">
    <location>
        <begin position="3"/>
        <end position="274"/>
    </location>
</feature>
<protein>
    <recommendedName>
        <fullName evidence="2">mannose-1-phosphate guanylyltransferase</fullName>
        <ecNumber evidence="2">2.7.7.13</ecNumber>
    </recommendedName>
</protein>
<keyword evidence="4 12" id="KW-0548">Nucleotidyltransferase</keyword>
<dbReference type="PANTHER" id="PTHR46390:SF1">
    <property type="entry name" value="MANNOSE-1-PHOSPHATE GUANYLYLTRANSFERASE"/>
    <property type="match status" value="1"/>
</dbReference>
<dbReference type="GO" id="GO:0005525">
    <property type="term" value="F:GTP binding"/>
    <property type="evidence" value="ECO:0007669"/>
    <property type="project" value="UniProtKB-KW"/>
</dbReference>
<dbReference type="CDD" id="cd02213">
    <property type="entry name" value="cupin_PMI_typeII_C"/>
    <property type="match status" value="1"/>
</dbReference>
<dbReference type="Proteomes" id="UP000093954">
    <property type="component" value="Unassembled WGS sequence"/>
</dbReference>
<evidence type="ECO:0000313" key="13">
    <source>
        <dbReference type="Proteomes" id="UP000093954"/>
    </source>
</evidence>
<evidence type="ECO:0000259" key="11">
    <source>
        <dbReference type="Pfam" id="PF22640"/>
    </source>
</evidence>
<evidence type="ECO:0000313" key="12">
    <source>
        <dbReference type="EMBL" id="OBR89906.1"/>
    </source>
</evidence>
<dbReference type="AlphaFoldDB" id="A0A1A6AIM5"/>
<keyword evidence="5" id="KW-0547">Nucleotide-binding</keyword>
<dbReference type="CDD" id="cd02509">
    <property type="entry name" value="GDP-M1P_Guanylyltransferase"/>
    <property type="match status" value="1"/>
</dbReference>
<keyword evidence="3 12" id="KW-0808">Transferase</keyword>
<dbReference type="InterPro" id="IPR049577">
    <property type="entry name" value="GMPP_N"/>
</dbReference>
<evidence type="ECO:0000259" key="10">
    <source>
        <dbReference type="Pfam" id="PF01050"/>
    </source>
</evidence>